<reference evidence="2 3" key="1">
    <citation type="journal article" date="2018" name="Nat. Genet.">
        <title>The Rosa genome provides new insights in the design of modern roses.</title>
        <authorList>
            <person name="Bendahmane M."/>
        </authorList>
    </citation>
    <scope>NUCLEOTIDE SEQUENCE [LARGE SCALE GENOMIC DNA]</scope>
    <source>
        <strain evidence="3">cv. Old Blush</strain>
    </source>
</reference>
<evidence type="ECO:0000313" key="3">
    <source>
        <dbReference type="Proteomes" id="UP000238479"/>
    </source>
</evidence>
<dbReference type="AlphaFoldDB" id="A0A2P6QWF2"/>
<dbReference type="Pfam" id="PF24626">
    <property type="entry name" value="SH3_Tf2-1"/>
    <property type="match status" value="1"/>
</dbReference>
<dbReference type="GO" id="GO:0016779">
    <property type="term" value="F:nucleotidyltransferase activity"/>
    <property type="evidence" value="ECO:0007669"/>
    <property type="project" value="UniProtKB-KW"/>
</dbReference>
<keyword evidence="3" id="KW-1185">Reference proteome</keyword>
<dbReference type="InterPro" id="IPR016197">
    <property type="entry name" value="Chromo-like_dom_sf"/>
</dbReference>
<dbReference type="STRING" id="74649.A0A2P6QWF2"/>
<evidence type="ECO:0000259" key="1">
    <source>
        <dbReference type="Pfam" id="PF24626"/>
    </source>
</evidence>
<name>A0A2P6QWF2_ROSCH</name>
<dbReference type="InterPro" id="IPR056924">
    <property type="entry name" value="SH3_Tf2-1"/>
</dbReference>
<dbReference type="Proteomes" id="UP000238479">
    <property type="component" value="Chromosome 4"/>
</dbReference>
<accession>A0A2P6QWF2</accession>
<dbReference type="SUPFAM" id="SSF53098">
    <property type="entry name" value="Ribonuclease H-like"/>
    <property type="match status" value="1"/>
</dbReference>
<protein>
    <submittedName>
        <fullName evidence="2">Putative nucleotidyltransferase, Ribonuclease H</fullName>
        <ecNumber evidence="2">2.7.7.-</ecNumber>
        <ecNumber evidence="2">3.1.26.4</ecNumber>
    </submittedName>
</protein>
<dbReference type="InterPro" id="IPR036397">
    <property type="entry name" value="RNaseH_sf"/>
</dbReference>
<dbReference type="Gene3D" id="3.30.420.10">
    <property type="entry name" value="Ribonuclease H-like superfamily/Ribonuclease H"/>
    <property type="match status" value="1"/>
</dbReference>
<dbReference type="GO" id="GO:0004523">
    <property type="term" value="F:RNA-DNA hybrid ribonuclease activity"/>
    <property type="evidence" value="ECO:0007669"/>
    <property type="project" value="UniProtKB-EC"/>
</dbReference>
<dbReference type="SUPFAM" id="SSF54160">
    <property type="entry name" value="Chromo domain-like"/>
    <property type="match status" value="1"/>
</dbReference>
<dbReference type="PANTHER" id="PTHR46148:SF52">
    <property type="entry name" value="OS04G0603800 PROTEIN"/>
    <property type="match status" value="1"/>
</dbReference>
<dbReference type="PANTHER" id="PTHR46148">
    <property type="entry name" value="CHROMO DOMAIN-CONTAINING PROTEIN"/>
    <property type="match status" value="1"/>
</dbReference>
<dbReference type="EC" id="2.7.7.-" evidence="2"/>
<dbReference type="EC" id="3.1.26.4" evidence="2"/>
<keyword evidence="2" id="KW-0548">Nucleotidyltransferase</keyword>
<dbReference type="GO" id="GO:0003676">
    <property type="term" value="F:nucleic acid binding"/>
    <property type="evidence" value="ECO:0007669"/>
    <property type="project" value="InterPro"/>
</dbReference>
<organism evidence="2 3">
    <name type="scientific">Rosa chinensis</name>
    <name type="common">China rose</name>
    <dbReference type="NCBI Taxonomy" id="74649"/>
    <lineage>
        <taxon>Eukaryota</taxon>
        <taxon>Viridiplantae</taxon>
        <taxon>Streptophyta</taxon>
        <taxon>Embryophyta</taxon>
        <taxon>Tracheophyta</taxon>
        <taxon>Spermatophyta</taxon>
        <taxon>Magnoliopsida</taxon>
        <taxon>eudicotyledons</taxon>
        <taxon>Gunneridae</taxon>
        <taxon>Pentapetalae</taxon>
        <taxon>rosids</taxon>
        <taxon>fabids</taxon>
        <taxon>Rosales</taxon>
        <taxon>Rosaceae</taxon>
        <taxon>Rosoideae</taxon>
        <taxon>Rosoideae incertae sedis</taxon>
        <taxon>Rosa</taxon>
    </lineage>
</organism>
<feature type="domain" description="Tf2-1-like SH3-like" evidence="1">
    <location>
        <begin position="99"/>
        <end position="163"/>
    </location>
</feature>
<dbReference type="EMBL" id="PDCK01000042">
    <property type="protein sequence ID" value="PRQ38517.1"/>
    <property type="molecule type" value="Genomic_DNA"/>
</dbReference>
<dbReference type="InterPro" id="IPR012337">
    <property type="entry name" value="RNaseH-like_sf"/>
</dbReference>
<gene>
    <name evidence="2" type="ORF">RchiOBHm_Chr4g0414841</name>
</gene>
<proteinExistence type="predicted"/>
<sequence>MCGGEKPQTWVQALPWAEWWYNTASHSAILMSPFEALYGYAPPPTLPYLPGSTTLAQVDQQLKSRDELLSSLKRNLVRAQARMKGFHDRKHSERTFAVGDMVYLKLQPYKQQTLHQGAFHKLSAKYYGPFAVTERIGSVAYRLKLPANAKIHNVFHVSLLKKKIGDNASVASQLPPIMDPANPKWTPSAVLQRRMVKRHGAATTQWLVQWFGTTPEEAIWEFADEILLRFPNFDSET</sequence>
<comment type="caution">
    <text evidence="2">The sequence shown here is derived from an EMBL/GenBank/DDBJ whole genome shotgun (WGS) entry which is preliminary data.</text>
</comment>
<dbReference type="OMA" id="WEFADEI"/>
<evidence type="ECO:0000313" key="2">
    <source>
        <dbReference type="EMBL" id="PRQ38517.1"/>
    </source>
</evidence>
<keyword evidence="2" id="KW-0808">Transferase</keyword>
<dbReference type="Gramene" id="PRQ38517">
    <property type="protein sequence ID" value="PRQ38517"/>
    <property type="gene ID" value="RchiOBHm_Chr4g0414841"/>
</dbReference>
<keyword evidence="2" id="KW-0378">Hydrolase</keyword>